<evidence type="ECO:0000259" key="1">
    <source>
        <dbReference type="Pfam" id="PF12770"/>
    </source>
</evidence>
<evidence type="ECO:0000313" key="3">
    <source>
        <dbReference type="Proteomes" id="UP000293852"/>
    </source>
</evidence>
<dbReference type="InterPro" id="IPR024983">
    <property type="entry name" value="CHAT_dom"/>
</dbReference>
<dbReference type="SUPFAM" id="SSF48452">
    <property type="entry name" value="TPR-like"/>
    <property type="match status" value="1"/>
</dbReference>
<keyword evidence="3" id="KW-1185">Reference proteome</keyword>
<dbReference type="RefSeq" id="WP_130416536.1">
    <property type="nucleotide sequence ID" value="NZ_SGWX01000001.1"/>
</dbReference>
<dbReference type="InterPro" id="IPR011990">
    <property type="entry name" value="TPR-like_helical_dom_sf"/>
</dbReference>
<dbReference type="EMBL" id="SGWX01000001">
    <property type="protein sequence ID" value="RZS63131.1"/>
    <property type="molecule type" value="Genomic_DNA"/>
</dbReference>
<protein>
    <submittedName>
        <fullName evidence="2">CHAT domain-containing protein</fullName>
    </submittedName>
</protein>
<proteinExistence type="predicted"/>
<reference evidence="2 3" key="1">
    <citation type="submission" date="2019-02" db="EMBL/GenBank/DDBJ databases">
        <title>Sequencing the genomes of 1000 actinobacteria strains.</title>
        <authorList>
            <person name="Klenk H.-P."/>
        </authorList>
    </citation>
    <scope>NUCLEOTIDE SEQUENCE [LARGE SCALE GENOMIC DNA]</scope>
    <source>
        <strain evidence="2 3">DSM 16932</strain>
    </source>
</reference>
<comment type="caution">
    <text evidence="2">The sequence shown here is derived from an EMBL/GenBank/DDBJ whole genome shotgun (WGS) entry which is preliminary data.</text>
</comment>
<accession>A0A4Q7M6K4</accession>
<gene>
    <name evidence="2" type="ORF">EV386_3493</name>
</gene>
<dbReference type="Gene3D" id="1.25.40.10">
    <property type="entry name" value="Tetratricopeptide repeat domain"/>
    <property type="match status" value="1"/>
</dbReference>
<dbReference type="OrthoDB" id="9761935at2"/>
<dbReference type="AlphaFoldDB" id="A0A4Q7M6K4"/>
<feature type="domain" description="CHAT" evidence="1">
    <location>
        <begin position="632"/>
        <end position="788"/>
    </location>
</feature>
<name>A0A4Q7M6K4_9MICO</name>
<organism evidence="2 3">
    <name type="scientific">Xylanimonas ulmi</name>
    <dbReference type="NCBI Taxonomy" id="228973"/>
    <lineage>
        <taxon>Bacteria</taxon>
        <taxon>Bacillati</taxon>
        <taxon>Actinomycetota</taxon>
        <taxon>Actinomycetes</taxon>
        <taxon>Micrococcales</taxon>
        <taxon>Promicromonosporaceae</taxon>
        <taxon>Xylanimonas</taxon>
    </lineage>
</organism>
<evidence type="ECO:0000313" key="2">
    <source>
        <dbReference type="EMBL" id="RZS63131.1"/>
    </source>
</evidence>
<sequence>MVEALERSWWGIAHGHGDGRDLAAALAALDADERRCAREGRSDELQAVRGRRGLLLLSAGRLDEALAALGAVVPRPGADPSVELGVVLLHRGALRVERGRVEAAIGDLTLAVSYGQRLRHAGLTALARHSLGYALYLQGDLPRALREMSAAAGGLDEAVTLLDRARVLAAAGLVGDAVAVLSSAVARGESEGADVALVAETRLELARCLLDAQEHERARAAAHAAAAAFTRVGNVAWALRAQVVELEALLGADRWTRTRAPRATLRRRAAAAARLAAAGDTGVVGRMTVTYPALLAAAEWSTLAGDLAGARRDLDGVPADLTTAPLAVRVARAAVVARLAYASGERGAGVRAVRQGQRVLAAHRGLGSVEAVAASGVLAMRLNLVDLEAARATGDGAAVFDALERGRATAAGAARVVPPDDPELAALLGQARSEQRAATALGTSTAPEAARARRQHLVQVRRLQAAARERSWQVEGQRRLVQPTTARSLRAALRRADEEAGAPVVASYVAMAGSVFVVRLDARGQSLRRLAPLDEVSELAQRAHADLTVVANTLIPAALRDVAHASLARTLARLDALLVAPLEVEGRLHVAARGRLLTLPWSTLPSRVGRCTWVGDRVDVRSGGRARPGGVVVLAGPGTDGAVGEAAAVAARWPGARLLRGAQATTTAALDAFGRAAVVHLAAHGGHVPDNAMFSSLRLADGPLYAHELDGVDLTGAVVVLSACELGRSTLDVGGEALGFASVLLRHGASAVVAAVAPLRDEAAVRVMPRLHAALREGLRPAAALAAATAPEPEPAPLVCFGPLAL</sequence>
<dbReference type="Proteomes" id="UP000293852">
    <property type="component" value="Unassembled WGS sequence"/>
</dbReference>
<dbReference type="Pfam" id="PF12770">
    <property type="entry name" value="CHAT"/>
    <property type="match status" value="1"/>
</dbReference>